<organism evidence="1 2">
    <name type="scientific">Melia azedarach</name>
    <name type="common">Chinaberry tree</name>
    <dbReference type="NCBI Taxonomy" id="155640"/>
    <lineage>
        <taxon>Eukaryota</taxon>
        <taxon>Viridiplantae</taxon>
        <taxon>Streptophyta</taxon>
        <taxon>Embryophyta</taxon>
        <taxon>Tracheophyta</taxon>
        <taxon>Spermatophyta</taxon>
        <taxon>Magnoliopsida</taxon>
        <taxon>eudicotyledons</taxon>
        <taxon>Gunneridae</taxon>
        <taxon>Pentapetalae</taxon>
        <taxon>rosids</taxon>
        <taxon>malvids</taxon>
        <taxon>Sapindales</taxon>
        <taxon>Meliaceae</taxon>
        <taxon>Melia</taxon>
    </lineage>
</organism>
<comment type="caution">
    <text evidence="1">The sequence shown here is derived from an EMBL/GenBank/DDBJ whole genome shotgun (WGS) entry which is preliminary data.</text>
</comment>
<protein>
    <submittedName>
        <fullName evidence="1">B3 domain-containing protein</fullName>
    </submittedName>
</protein>
<name>A0ACC1XZE4_MELAZ</name>
<gene>
    <name evidence="1" type="ORF">OWV82_011756</name>
</gene>
<reference evidence="1 2" key="1">
    <citation type="journal article" date="2023" name="Science">
        <title>Complex scaffold remodeling in plant triterpene biosynthesis.</title>
        <authorList>
            <person name="De La Pena R."/>
            <person name="Hodgson H."/>
            <person name="Liu J.C."/>
            <person name="Stephenson M.J."/>
            <person name="Martin A.C."/>
            <person name="Owen C."/>
            <person name="Harkess A."/>
            <person name="Leebens-Mack J."/>
            <person name="Jimenez L.E."/>
            <person name="Osbourn A."/>
            <person name="Sattely E.S."/>
        </authorList>
    </citation>
    <scope>NUCLEOTIDE SEQUENCE [LARGE SCALE GENOMIC DNA]</scope>
    <source>
        <strain evidence="2">cv. JPN11</strain>
        <tissue evidence="1">Leaf</tissue>
    </source>
</reference>
<dbReference type="EMBL" id="CM051399">
    <property type="protein sequence ID" value="KAJ4716784.1"/>
    <property type="molecule type" value="Genomic_DNA"/>
</dbReference>
<sequence>MMKLCDDGGGSFHGILSEAEALAVEALLLLSEEFVTFAENRVAKFDNLGFHVARRRRDVVLKKLPMIPATVPLVLNMKKKIITLKRCFDQTQNSGKEEEEEAIRKPKRQKKRKGNSGVQENVPDMPESFKNRIEEENGTDVALVIQKHITASDLKKNLNRFSIPKDQIRADDFVNEEEKRILEGKNPIRVLLIPPSLKENVMLDLKRWTMNNTFSYNLIDKWYSSVVEDADNRLEIGSLVQLWRFRKNITDLCFALKERRMMKLCDDGGGSFHGILSEAEALAVEALLLLSEEFVTFAENRVAKFDNLGFHVARRRRDIVLKKLPMIPATVPQLPPLVLNMKKKIITLKRCLDQTQNSGEEEEEEAIRKPKRQKKRKGNSGVQEHVLDMPESFKNRIEEENGTDVALVIQKHITASDLKKHLNRFSIPKDQIRADDFVNEEEKRILEGKNPIRVLLIPPSLKENVTLDLKRWTMNNTFSYNLIDKWYSSVVEDADNRLEIGSLVQLWRFRKNITDLCFALVKVE</sequence>
<evidence type="ECO:0000313" key="2">
    <source>
        <dbReference type="Proteomes" id="UP001164539"/>
    </source>
</evidence>
<keyword evidence="2" id="KW-1185">Reference proteome</keyword>
<evidence type="ECO:0000313" key="1">
    <source>
        <dbReference type="EMBL" id="KAJ4716784.1"/>
    </source>
</evidence>
<accession>A0ACC1XZE4</accession>
<proteinExistence type="predicted"/>
<dbReference type="Proteomes" id="UP001164539">
    <property type="component" value="Chromosome 6"/>
</dbReference>